<protein>
    <recommendedName>
        <fullName evidence="1">ESAT-6-like protein</fullName>
    </recommendedName>
</protein>
<dbReference type="Gene3D" id="1.10.287.1060">
    <property type="entry name" value="ESAT-6-like"/>
    <property type="match status" value="1"/>
</dbReference>
<organism evidence="3 4">
    <name type="scientific">Bacillus atrophaeus (strain 1942)</name>
    <dbReference type="NCBI Taxonomy" id="720555"/>
    <lineage>
        <taxon>Bacteria</taxon>
        <taxon>Bacillati</taxon>
        <taxon>Bacillota</taxon>
        <taxon>Bacilli</taxon>
        <taxon>Bacillales</taxon>
        <taxon>Bacillaceae</taxon>
        <taxon>Bacillus</taxon>
    </lineage>
</organism>
<dbReference type="InterPro" id="IPR036689">
    <property type="entry name" value="ESAT-6-like_sf"/>
</dbReference>
<gene>
    <name evidence="3" type="ordered locus">BATR1942_01690</name>
</gene>
<keyword evidence="4" id="KW-1185">Reference proteome</keyword>
<evidence type="ECO:0000256" key="1">
    <source>
        <dbReference type="RuleBase" id="RU362001"/>
    </source>
</evidence>
<keyword evidence="2" id="KW-0175">Coiled coil</keyword>
<comment type="similarity">
    <text evidence="1">Belongs to the WXG100 family.</text>
</comment>
<dbReference type="InterPro" id="IPR010310">
    <property type="entry name" value="T7SS_ESAT-6-like"/>
</dbReference>
<accession>A0ABN3ZAY3</accession>
<dbReference type="Pfam" id="PF06013">
    <property type="entry name" value="WXG100"/>
    <property type="match status" value="1"/>
</dbReference>
<sequence>MDSNKVLELANKYSEAAEEVRNSKQLLNSRLFALGGAWQGKARETFDQKFEETKSDYDQFEQDLIETSNELKAAAVKIEERKAEIARMEELERKAREIKK</sequence>
<evidence type="ECO:0000256" key="2">
    <source>
        <dbReference type="SAM" id="Coils"/>
    </source>
</evidence>
<dbReference type="GeneID" id="92916011"/>
<evidence type="ECO:0000313" key="4">
    <source>
        <dbReference type="Proteomes" id="UP000006867"/>
    </source>
</evidence>
<dbReference type="Proteomes" id="UP000006867">
    <property type="component" value="Chromosome"/>
</dbReference>
<dbReference type="RefSeq" id="WP_004430533.1">
    <property type="nucleotide sequence ID" value="NC_014639.1"/>
</dbReference>
<reference evidence="3 4" key="1">
    <citation type="journal article" date="2011" name="Front. Microbiol.">
        <title>Genomic signatures of strain selection and enhancement in Bacillus atrophaeus var. globigii, a historical biowarfare simulant.</title>
        <authorList>
            <person name="Gibbons H.S."/>
            <person name="Broomall S.M."/>
            <person name="McNew L.A."/>
            <person name="Daligault H."/>
            <person name="Chapman C."/>
            <person name="Bruce D."/>
            <person name="Karavis M."/>
            <person name="Krepps M."/>
            <person name="McGregor P.A."/>
            <person name="Hong C."/>
            <person name="Park K.H."/>
            <person name="Akmal A."/>
            <person name="Feldman A."/>
            <person name="Lin J.S."/>
            <person name="Chang W.E."/>
            <person name="Higgs B.W."/>
            <person name="Demirev P."/>
            <person name="Lindquist J."/>
            <person name="Liem A."/>
            <person name="Fochler E."/>
            <person name="Read T.D."/>
            <person name="Tapia R."/>
            <person name="Johnson S."/>
            <person name="Bishop-Lilly K.A."/>
            <person name="Detter C."/>
            <person name="Han C."/>
            <person name="Sozhamannan S."/>
            <person name="Rosenzweig C.N."/>
            <person name="Skowronski E.W."/>
        </authorList>
    </citation>
    <scope>NUCLEOTIDE SEQUENCE [LARGE SCALE GENOMIC DNA]</scope>
    <source>
        <strain evidence="3 4">1942</strain>
    </source>
</reference>
<feature type="coiled-coil region" evidence="2">
    <location>
        <begin position="50"/>
        <end position="98"/>
    </location>
</feature>
<dbReference type="SUPFAM" id="SSF140453">
    <property type="entry name" value="EsxAB dimer-like"/>
    <property type="match status" value="1"/>
</dbReference>
<evidence type="ECO:0000313" key="3">
    <source>
        <dbReference type="EMBL" id="ADP31296.1"/>
    </source>
</evidence>
<proteinExistence type="inferred from homology"/>
<name>A0ABN3ZAY3_BACA1</name>
<dbReference type="EMBL" id="CP002207">
    <property type="protein sequence ID" value="ADP31296.1"/>
    <property type="molecule type" value="Genomic_DNA"/>
</dbReference>
<dbReference type="NCBIfam" id="TIGR03930">
    <property type="entry name" value="WXG100_ESAT6"/>
    <property type="match status" value="1"/>
</dbReference>